<gene>
    <name evidence="1" type="ORF">MLD38_008542</name>
</gene>
<accession>A0ACB9S365</accession>
<dbReference type="Proteomes" id="UP001057402">
    <property type="component" value="Chromosome 3"/>
</dbReference>
<reference evidence="2" key="1">
    <citation type="journal article" date="2023" name="Front. Plant Sci.">
        <title>Chromosomal-level genome assembly of Melastoma candidum provides insights into trichome evolution.</title>
        <authorList>
            <person name="Zhong Y."/>
            <person name="Wu W."/>
            <person name="Sun C."/>
            <person name="Zou P."/>
            <person name="Liu Y."/>
            <person name="Dai S."/>
            <person name="Zhou R."/>
        </authorList>
    </citation>
    <scope>NUCLEOTIDE SEQUENCE [LARGE SCALE GENOMIC DNA]</scope>
</reference>
<organism evidence="1 2">
    <name type="scientific">Melastoma candidum</name>
    <dbReference type="NCBI Taxonomy" id="119954"/>
    <lineage>
        <taxon>Eukaryota</taxon>
        <taxon>Viridiplantae</taxon>
        <taxon>Streptophyta</taxon>
        <taxon>Embryophyta</taxon>
        <taxon>Tracheophyta</taxon>
        <taxon>Spermatophyta</taxon>
        <taxon>Magnoliopsida</taxon>
        <taxon>eudicotyledons</taxon>
        <taxon>Gunneridae</taxon>
        <taxon>Pentapetalae</taxon>
        <taxon>rosids</taxon>
        <taxon>malvids</taxon>
        <taxon>Myrtales</taxon>
        <taxon>Melastomataceae</taxon>
        <taxon>Melastomatoideae</taxon>
        <taxon>Melastomateae</taxon>
        <taxon>Melastoma</taxon>
    </lineage>
</organism>
<dbReference type="EMBL" id="CM042882">
    <property type="protein sequence ID" value="KAI4382597.1"/>
    <property type="molecule type" value="Genomic_DNA"/>
</dbReference>
<name>A0ACB9S365_9MYRT</name>
<proteinExistence type="predicted"/>
<evidence type="ECO:0000313" key="1">
    <source>
        <dbReference type="EMBL" id="KAI4382597.1"/>
    </source>
</evidence>
<comment type="caution">
    <text evidence="1">The sequence shown here is derived from an EMBL/GenBank/DDBJ whole genome shotgun (WGS) entry which is preliminary data.</text>
</comment>
<evidence type="ECO:0000313" key="2">
    <source>
        <dbReference type="Proteomes" id="UP001057402"/>
    </source>
</evidence>
<sequence length="591" mass="65179">MTTRLDKPTVDIWLLSILFGLAITLNTVSSQDQATNCSINGGLALYQSKQNCINASWGGFIGRDCCGEAFNEYLYALAQRASLTTGQIFLDSQEQNSCLTTDKDISQCGVENLTSGGSGCSNFTIKDVQDRLGEGLNNLKEACQFPDKACTSCAAKWEDIGGSLQYGGNNSKAEADICRFSALIVLTSDRLEDKNWLQETYQCLGNQSIAIDEPVTRRGDIKSKTGMWILIGIMSGIAVAVAIVSLLLFLGRRTAAVPPIKEKELEVSESEDLSDMKISIKEVYAATDNLSPVNFIGQGVAGRVYKGILSNGQHVAVKHIIKEGQGDTYVREVTSMSDVQHPNLVTLFGYCENEEECFLIYELCHNGNLSEWLFGKDKALPWTTRLQIAIDSARGLWFLHTYPEGCIVHRDIKPTNILLSANFQAKLSDFGLSKVMDIGQSFVSSEVRGTFGYVDPEYRRNHRVNASGDVYSFGIVLLQLLSGQRVINLNMNRPMPIDRMAKVLTRGGSIAEFADPKINGEYTAEGFDLVLKLALSCTGLKQQRPSMEKVVSKLEHVLELSTKNKSPVPHKRMTDSNSSYIRNKREDQGFA</sequence>
<protein>
    <submittedName>
        <fullName evidence="1">Uncharacterized protein</fullName>
    </submittedName>
</protein>
<keyword evidence="2" id="KW-1185">Reference proteome</keyword>